<evidence type="ECO:0000256" key="4">
    <source>
        <dbReference type="ARBA" id="ARBA00022691"/>
    </source>
</evidence>
<dbReference type="SUPFAM" id="SSF53335">
    <property type="entry name" value="S-adenosyl-L-methionine-dependent methyltransferases"/>
    <property type="match status" value="1"/>
</dbReference>
<dbReference type="InterPro" id="IPR029063">
    <property type="entry name" value="SAM-dependent_MTases_sf"/>
</dbReference>
<evidence type="ECO:0000256" key="5">
    <source>
        <dbReference type="HAMAP-Rule" id="MF_03188"/>
    </source>
</evidence>
<dbReference type="Proteomes" id="UP000271087">
    <property type="component" value="Unassembled WGS sequence"/>
</dbReference>
<keyword evidence="2 5" id="KW-0489">Methyltransferase</keyword>
<evidence type="ECO:0000256" key="1">
    <source>
        <dbReference type="ARBA" id="ARBA00022490"/>
    </source>
</evidence>
<keyword evidence="3 5" id="KW-0808">Transferase</keyword>
<evidence type="ECO:0000313" key="9">
    <source>
        <dbReference type="WBParaSite" id="nOo.2.0.1.t05873-RA"/>
    </source>
</evidence>
<organism evidence="9">
    <name type="scientific">Onchocerca ochengi</name>
    <name type="common">Filarial nematode worm</name>
    <dbReference type="NCBI Taxonomy" id="42157"/>
    <lineage>
        <taxon>Eukaryota</taxon>
        <taxon>Metazoa</taxon>
        <taxon>Ecdysozoa</taxon>
        <taxon>Nematoda</taxon>
        <taxon>Chromadorea</taxon>
        <taxon>Rhabditida</taxon>
        <taxon>Spirurina</taxon>
        <taxon>Spiruromorpha</taxon>
        <taxon>Filarioidea</taxon>
        <taxon>Onchocercidae</taxon>
        <taxon>Onchocerca</taxon>
    </lineage>
</organism>
<keyword evidence="4 5" id="KW-0949">S-adenosyl-L-methionine</keyword>
<comment type="subcellular location">
    <subcellularLocation>
        <location evidence="5">Cytoplasm</location>
    </subcellularLocation>
</comment>
<dbReference type="WBParaSite" id="nOo.2.0.1.t05873-RA">
    <property type="protein sequence ID" value="nOo.2.0.1.t05873-RA"/>
    <property type="gene ID" value="nOo.2.0.1.g05873"/>
</dbReference>
<dbReference type="GO" id="GO:0016279">
    <property type="term" value="F:protein-lysine N-methyltransferase activity"/>
    <property type="evidence" value="ECO:0007669"/>
    <property type="project" value="UniProtKB-UniRule"/>
</dbReference>
<gene>
    <name evidence="7" type="ORF">NOO_LOCUS5873</name>
</gene>
<dbReference type="InterPro" id="IPR026635">
    <property type="entry name" value="Efm4/METTL10"/>
</dbReference>
<proteinExistence type="inferred from homology"/>
<dbReference type="GO" id="GO:0032259">
    <property type="term" value="P:methylation"/>
    <property type="evidence" value="ECO:0007669"/>
    <property type="project" value="UniProtKB-KW"/>
</dbReference>
<evidence type="ECO:0000256" key="3">
    <source>
        <dbReference type="ARBA" id="ARBA00022679"/>
    </source>
</evidence>
<dbReference type="GO" id="GO:0005737">
    <property type="term" value="C:cytoplasm"/>
    <property type="evidence" value="ECO:0007669"/>
    <property type="project" value="UniProtKB-SubCell"/>
</dbReference>
<sequence>MSSPNRSAAASLDVELRCEQNYNNKLIFCHMRTLSIPPRPTPADEINGCLKYSTLWRHNHDWLSERAIPAAKNKDADELNNIIQSKNATARTAIENRRANYHVTKYQPVKILQRQATCNKKTNEQCHRATVLIGSFKDEDVLISRIPMIPMDMPFHWIEHYERELRNFEEFGDEGEVWFGRVAENRLVKYVSGSEQLSKSSKLIDFGCGNGSLLRTLRQKGYSHLCGVDYSEEAISLAKKLAERECPKNNIHQIDFQVVDLINENINLGKFDAVFDKGTWDALSLSVDRECRLRKYRTNVCRTLRPSGLFIICSCNYSRNELESYFGDEELGFLEEIPSKNIIEFGGRNGSTTTCVIFRKL</sequence>
<dbReference type="OrthoDB" id="540004at2759"/>
<keyword evidence="1 5" id="KW-0963">Cytoplasm</keyword>
<dbReference type="InterPro" id="IPR025714">
    <property type="entry name" value="Methyltranfer_dom"/>
</dbReference>
<evidence type="ECO:0000256" key="2">
    <source>
        <dbReference type="ARBA" id="ARBA00022603"/>
    </source>
</evidence>
<dbReference type="PANTHER" id="PTHR12843">
    <property type="entry name" value="PROTEIN-LYSINE N-METHYLTRANSFERASE METTL10"/>
    <property type="match status" value="1"/>
</dbReference>
<dbReference type="EC" id="2.1.1.-" evidence="5"/>
<feature type="domain" description="Methyltransferase" evidence="6">
    <location>
        <begin position="198"/>
        <end position="318"/>
    </location>
</feature>
<reference evidence="7 8" key="2">
    <citation type="submission" date="2018-08" db="EMBL/GenBank/DDBJ databases">
        <authorList>
            <person name="Laetsch R D."/>
            <person name="Stevens L."/>
            <person name="Kumar S."/>
            <person name="Blaxter L. M."/>
        </authorList>
    </citation>
    <scope>NUCLEOTIDE SEQUENCE [LARGE SCALE GENOMIC DNA]</scope>
</reference>
<dbReference type="HAMAP" id="MF_03188">
    <property type="entry name" value="Methyltr_EFM4"/>
    <property type="match status" value="1"/>
</dbReference>
<dbReference type="Pfam" id="PF13847">
    <property type="entry name" value="Methyltransf_31"/>
    <property type="match status" value="1"/>
</dbReference>
<dbReference type="PANTHER" id="PTHR12843:SF5">
    <property type="entry name" value="EEF1A LYSINE METHYLTRANSFERASE 2"/>
    <property type="match status" value="1"/>
</dbReference>
<dbReference type="STRING" id="42157.A0A182ECS8"/>
<reference evidence="9" key="1">
    <citation type="submission" date="2016-06" db="UniProtKB">
        <authorList>
            <consortium name="WormBaseParasite"/>
        </authorList>
    </citation>
    <scope>IDENTIFICATION</scope>
</reference>
<keyword evidence="8" id="KW-1185">Reference proteome</keyword>
<dbReference type="Gene3D" id="3.40.50.150">
    <property type="entry name" value="Vaccinia Virus protein VP39"/>
    <property type="match status" value="1"/>
</dbReference>
<comment type="function">
    <text evidence="5">S-adenosyl-L-methionine-dependent protein-lysine N-methyltransferase that methylates elongation factor 1-alpha.</text>
</comment>
<comment type="similarity">
    <text evidence="5">Belongs to the class I-like SAM-binding methyltransferase superfamily. EFM4 family.</text>
</comment>
<name>A0A182ECS8_ONCOC</name>
<dbReference type="AlphaFoldDB" id="A0A182ECS8"/>
<protein>
    <recommendedName>
        <fullName evidence="5">Protein-lysine N-methyltransferase NOO_LOCUS5873</fullName>
        <ecNumber evidence="5">2.1.1.-</ecNumber>
    </recommendedName>
</protein>
<dbReference type="CDD" id="cd02440">
    <property type="entry name" value="AdoMet_MTases"/>
    <property type="match status" value="1"/>
</dbReference>
<evidence type="ECO:0000313" key="8">
    <source>
        <dbReference type="Proteomes" id="UP000271087"/>
    </source>
</evidence>
<evidence type="ECO:0000259" key="6">
    <source>
        <dbReference type="Pfam" id="PF13847"/>
    </source>
</evidence>
<dbReference type="EMBL" id="UYRW01001680">
    <property type="protein sequence ID" value="VDK79852.1"/>
    <property type="molecule type" value="Genomic_DNA"/>
</dbReference>
<evidence type="ECO:0000313" key="7">
    <source>
        <dbReference type="EMBL" id="VDK79852.1"/>
    </source>
</evidence>
<accession>A0A182ECS8</accession>